<keyword evidence="4 6" id="KW-1133">Transmembrane helix</keyword>
<dbReference type="OrthoDB" id="145485at2"/>
<keyword evidence="3 6" id="KW-0812">Transmembrane</keyword>
<evidence type="ECO:0000313" key="7">
    <source>
        <dbReference type="EMBL" id="PMC52770.1"/>
    </source>
</evidence>
<feature type="transmembrane region" description="Helical" evidence="6">
    <location>
        <begin position="239"/>
        <end position="259"/>
    </location>
</feature>
<gene>
    <name evidence="6" type="primary">mprF</name>
    <name evidence="7" type="ORF">CJ218_02455</name>
</gene>
<dbReference type="AlphaFoldDB" id="A0A2N6SFT3"/>
<evidence type="ECO:0000256" key="4">
    <source>
        <dbReference type="ARBA" id="ARBA00022989"/>
    </source>
</evidence>
<protein>
    <recommendedName>
        <fullName evidence="6">Phosphatidylglycerol lysyltransferase</fullName>
        <ecNumber evidence="6">2.3.2.3</ecNumber>
    </recommendedName>
    <alternativeName>
        <fullName evidence="6">Lysylphosphatidylglycerol synthase</fullName>
    </alternativeName>
</protein>
<feature type="transmembrane region" description="Helical" evidence="6">
    <location>
        <begin position="98"/>
        <end position="120"/>
    </location>
</feature>
<accession>A0A2N6SFT3</accession>
<keyword evidence="5 6" id="KW-0472">Membrane</keyword>
<dbReference type="RefSeq" id="WP_065377752.1">
    <property type="nucleotide sequence ID" value="NZ_CAUTAO010000014.1"/>
</dbReference>
<feature type="transmembrane region" description="Helical" evidence="6">
    <location>
        <begin position="208"/>
        <end position="227"/>
    </location>
</feature>
<organism evidence="7 8">
    <name type="scientific">Gemella sanguinis</name>
    <dbReference type="NCBI Taxonomy" id="84135"/>
    <lineage>
        <taxon>Bacteria</taxon>
        <taxon>Bacillati</taxon>
        <taxon>Bacillota</taxon>
        <taxon>Bacilli</taxon>
        <taxon>Bacillales</taxon>
        <taxon>Gemellaceae</taxon>
        <taxon>Gemella</taxon>
    </lineage>
</organism>
<dbReference type="InterPro" id="IPR022791">
    <property type="entry name" value="L-PG_synthase/AglD"/>
</dbReference>
<comment type="subcellular location">
    <subcellularLocation>
        <location evidence="1 6">Cell membrane</location>
        <topology evidence="1 6">Multi-pass membrane protein</topology>
    </subcellularLocation>
</comment>
<evidence type="ECO:0000256" key="2">
    <source>
        <dbReference type="ARBA" id="ARBA00022475"/>
    </source>
</evidence>
<keyword evidence="6" id="KW-0046">Antibiotic resistance</keyword>
<comment type="function">
    <text evidence="6">Catalyzes the transfer of a lysyl group from L-lysyl-tRNA(Lys) to membrane-bound phosphatidylglycerol (PG), which produces lysylphosphatidylglycerol (LPG), a major component of the bacterial membrane with a positive net charge. LPG synthesis contributes to bacterial virulence as it is involved in the resistance mechanism against cationic antimicrobial peptides (CAMP) produces by the host's immune system (defensins, cathelicidins) and by the competing microorganisms.</text>
</comment>
<feature type="transmembrane region" description="Helical" evidence="6">
    <location>
        <begin position="57"/>
        <end position="77"/>
    </location>
</feature>
<feature type="transmembrane region" description="Helical" evidence="6">
    <location>
        <begin position="279"/>
        <end position="304"/>
    </location>
</feature>
<keyword evidence="2" id="KW-1003">Cell membrane</keyword>
<dbReference type="GO" id="GO:0006629">
    <property type="term" value="P:lipid metabolic process"/>
    <property type="evidence" value="ECO:0007669"/>
    <property type="project" value="UniProtKB-KW"/>
</dbReference>
<sequence>MKNFNSKRSFNYLKNITQTVVGLLIFYLIFSYFKKEITSLDFKKIYLLTLQLGNVKFFFVIFCGLLGITILCLYDYFVLKAINLTKSMSSFRIFKISFMTNTLNMVLGFGGFIGAGLRYYMYKPYTKNGKSLATAIGMILVSMLSGISLLSICVVLNIFPGQALYAHNKVFYYCLLLMSLFLPLYLFFNLKKPSIRSDRYLSIKLTVISFLEWVFAALIILIILYFYTGSIVANKELQIMGVIIVASIVGLLSMIPGGMGTFDALVLIGLMNLGIDKEVIGATIIIYRISYYLVPFTIGCLMFLSEGINAVKDKFIKREEKNYDN</sequence>
<dbReference type="STRING" id="84135.GCA_001052115_01533"/>
<keyword evidence="6" id="KW-0443">Lipid metabolism</keyword>
<evidence type="ECO:0000256" key="6">
    <source>
        <dbReference type="RuleBase" id="RU363042"/>
    </source>
</evidence>
<feature type="transmembrane region" description="Helical" evidence="6">
    <location>
        <begin position="132"/>
        <end position="158"/>
    </location>
</feature>
<feature type="transmembrane region" description="Helical" evidence="6">
    <location>
        <begin position="12"/>
        <end position="33"/>
    </location>
</feature>
<feature type="transmembrane region" description="Helical" evidence="6">
    <location>
        <begin position="170"/>
        <end position="188"/>
    </location>
</feature>
<comment type="similarity">
    <text evidence="6">Belongs to the LPG synthase family.</text>
</comment>
<dbReference type="Pfam" id="PF03706">
    <property type="entry name" value="LPG_synthase_TM"/>
    <property type="match status" value="1"/>
</dbReference>
<evidence type="ECO:0000256" key="1">
    <source>
        <dbReference type="ARBA" id="ARBA00004651"/>
    </source>
</evidence>
<name>A0A2N6SFT3_9BACL</name>
<evidence type="ECO:0000256" key="5">
    <source>
        <dbReference type="ARBA" id="ARBA00023136"/>
    </source>
</evidence>
<proteinExistence type="inferred from homology"/>
<reference evidence="7 8" key="1">
    <citation type="submission" date="2017-09" db="EMBL/GenBank/DDBJ databases">
        <title>Bacterial strain isolated from the female urinary microbiota.</title>
        <authorList>
            <person name="Thomas-White K."/>
            <person name="Kumar N."/>
            <person name="Forster S."/>
            <person name="Putonti C."/>
            <person name="Lawley T."/>
            <person name="Wolfe A.J."/>
        </authorList>
    </citation>
    <scope>NUCLEOTIDE SEQUENCE [LARGE SCALE GENOMIC DNA]</scope>
    <source>
        <strain evidence="7 8">UMB0186</strain>
    </source>
</reference>
<keyword evidence="6" id="KW-0808">Transferase</keyword>
<comment type="caution">
    <text evidence="7">The sequence shown here is derived from an EMBL/GenBank/DDBJ whole genome shotgun (WGS) entry which is preliminary data.</text>
</comment>
<dbReference type="Proteomes" id="UP000235670">
    <property type="component" value="Unassembled WGS sequence"/>
</dbReference>
<dbReference type="EC" id="2.3.2.3" evidence="6"/>
<dbReference type="EMBL" id="PNGT01000002">
    <property type="protein sequence ID" value="PMC52770.1"/>
    <property type="molecule type" value="Genomic_DNA"/>
</dbReference>
<evidence type="ECO:0000313" key="8">
    <source>
        <dbReference type="Proteomes" id="UP000235670"/>
    </source>
</evidence>
<dbReference type="GO" id="GO:0005886">
    <property type="term" value="C:plasma membrane"/>
    <property type="evidence" value="ECO:0007669"/>
    <property type="project" value="UniProtKB-SubCell"/>
</dbReference>
<evidence type="ECO:0000256" key="3">
    <source>
        <dbReference type="ARBA" id="ARBA00022692"/>
    </source>
</evidence>
<dbReference type="GO" id="GO:0050071">
    <property type="term" value="F:phosphatidylglycerol lysyltransferase activity"/>
    <property type="evidence" value="ECO:0007669"/>
    <property type="project" value="UniProtKB-EC"/>
</dbReference>
<comment type="catalytic activity">
    <reaction evidence="6">
        <text>L-lysyl-tRNA(Lys) + a 1,2-diacyl-sn-glycero-3-phospho-(1'-sn-glycerol) = a 1,2-diacyl-sn-glycero-3-phospho-1'-(3'-O-L-lysyl)-sn-glycerol + tRNA(Lys)</text>
        <dbReference type="Rhea" id="RHEA:10668"/>
        <dbReference type="Rhea" id="RHEA-COMP:9696"/>
        <dbReference type="Rhea" id="RHEA-COMP:9697"/>
        <dbReference type="ChEBI" id="CHEBI:64716"/>
        <dbReference type="ChEBI" id="CHEBI:75792"/>
        <dbReference type="ChEBI" id="CHEBI:78442"/>
        <dbReference type="ChEBI" id="CHEBI:78529"/>
        <dbReference type="EC" id="2.3.2.3"/>
    </reaction>
</comment>
<dbReference type="GO" id="GO:0046677">
    <property type="term" value="P:response to antibiotic"/>
    <property type="evidence" value="ECO:0007669"/>
    <property type="project" value="UniProtKB-KW"/>
</dbReference>